<evidence type="ECO:0000313" key="2">
    <source>
        <dbReference type="Proteomes" id="UP000814140"/>
    </source>
</evidence>
<evidence type="ECO:0000313" key="1">
    <source>
        <dbReference type="EMBL" id="KAI0061042.1"/>
    </source>
</evidence>
<protein>
    <submittedName>
        <fullName evidence="1">Uncharacterized protein</fullName>
    </submittedName>
</protein>
<dbReference type="EMBL" id="MU277215">
    <property type="protein sequence ID" value="KAI0061042.1"/>
    <property type="molecule type" value="Genomic_DNA"/>
</dbReference>
<organism evidence="1 2">
    <name type="scientific">Artomyces pyxidatus</name>
    <dbReference type="NCBI Taxonomy" id="48021"/>
    <lineage>
        <taxon>Eukaryota</taxon>
        <taxon>Fungi</taxon>
        <taxon>Dikarya</taxon>
        <taxon>Basidiomycota</taxon>
        <taxon>Agaricomycotina</taxon>
        <taxon>Agaricomycetes</taxon>
        <taxon>Russulales</taxon>
        <taxon>Auriscalpiaceae</taxon>
        <taxon>Artomyces</taxon>
    </lineage>
</organism>
<proteinExistence type="predicted"/>
<dbReference type="Proteomes" id="UP000814140">
    <property type="component" value="Unassembled WGS sequence"/>
</dbReference>
<accession>A0ACB8SXV2</accession>
<reference evidence="1" key="1">
    <citation type="submission" date="2021-03" db="EMBL/GenBank/DDBJ databases">
        <authorList>
            <consortium name="DOE Joint Genome Institute"/>
            <person name="Ahrendt S."/>
            <person name="Looney B.P."/>
            <person name="Miyauchi S."/>
            <person name="Morin E."/>
            <person name="Drula E."/>
            <person name="Courty P.E."/>
            <person name="Chicoki N."/>
            <person name="Fauchery L."/>
            <person name="Kohler A."/>
            <person name="Kuo A."/>
            <person name="Labutti K."/>
            <person name="Pangilinan J."/>
            <person name="Lipzen A."/>
            <person name="Riley R."/>
            <person name="Andreopoulos W."/>
            <person name="He G."/>
            <person name="Johnson J."/>
            <person name="Barry K.W."/>
            <person name="Grigoriev I.V."/>
            <person name="Nagy L."/>
            <person name="Hibbett D."/>
            <person name="Henrissat B."/>
            <person name="Matheny P.B."/>
            <person name="Labbe J."/>
            <person name="Martin F."/>
        </authorList>
    </citation>
    <scope>NUCLEOTIDE SEQUENCE</scope>
    <source>
        <strain evidence="1">HHB10654</strain>
    </source>
</reference>
<keyword evidence="2" id="KW-1185">Reference proteome</keyword>
<comment type="caution">
    <text evidence="1">The sequence shown here is derived from an EMBL/GenBank/DDBJ whole genome shotgun (WGS) entry which is preliminary data.</text>
</comment>
<name>A0ACB8SXV2_9AGAM</name>
<reference evidence="1" key="2">
    <citation type="journal article" date="2022" name="New Phytol.">
        <title>Evolutionary transition to the ectomycorrhizal habit in the genomes of a hyperdiverse lineage of mushroom-forming fungi.</title>
        <authorList>
            <person name="Looney B."/>
            <person name="Miyauchi S."/>
            <person name="Morin E."/>
            <person name="Drula E."/>
            <person name="Courty P.E."/>
            <person name="Kohler A."/>
            <person name="Kuo A."/>
            <person name="LaButti K."/>
            <person name="Pangilinan J."/>
            <person name="Lipzen A."/>
            <person name="Riley R."/>
            <person name="Andreopoulos W."/>
            <person name="He G."/>
            <person name="Johnson J."/>
            <person name="Nolan M."/>
            <person name="Tritt A."/>
            <person name="Barry K.W."/>
            <person name="Grigoriev I.V."/>
            <person name="Nagy L.G."/>
            <person name="Hibbett D."/>
            <person name="Henrissat B."/>
            <person name="Matheny P.B."/>
            <person name="Labbe J."/>
            <person name="Martin F.M."/>
        </authorList>
    </citation>
    <scope>NUCLEOTIDE SEQUENCE</scope>
    <source>
        <strain evidence="1">HHB10654</strain>
    </source>
</reference>
<sequence length="184" mass="21248">MARNRPLKSLVNKKRVTVKRKSNVRPPLHPRPSKPEPEPELTWPKSRLIASTTITASDCRLFYRLTSSDIAPLKFTVKPSTNNRPMPMHLYSELEVERTTWRKHGGPARWLWYLDNLRASYLKRHPNGVFKEPSRRNSRTRRADRRPSAKLHFPGGPLSDLAVVWRSDRVLDLGISRLGNPKTG</sequence>
<gene>
    <name evidence="1" type="ORF">BV25DRAFT_1917308</name>
</gene>